<dbReference type="Pfam" id="PF02567">
    <property type="entry name" value="PhzC-PhzF"/>
    <property type="match status" value="1"/>
</dbReference>
<reference evidence="4 6" key="2">
    <citation type="submission" date="2023-07" db="EMBL/GenBank/DDBJ databases">
        <title>Sequencing the genomes of 1000 actinobacteria strains.</title>
        <authorList>
            <person name="Klenk H.-P."/>
        </authorList>
    </citation>
    <scope>NUCLEOTIDE SEQUENCE [LARGE SCALE GENOMIC DNA]</scope>
    <source>
        <strain evidence="4 6">DSM 44724</strain>
    </source>
</reference>
<dbReference type="EMBL" id="JAVDYD010000001">
    <property type="protein sequence ID" value="MDR7341591.1"/>
    <property type="molecule type" value="Genomic_DNA"/>
</dbReference>
<comment type="similarity">
    <text evidence="1">Belongs to the PhzF family.</text>
</comment>
<dbReference type="PANTHER" id="PTHR13774:SF39">
    <property type="entry name" value="BIOSYNTHESIS PROTEIN, PUTATIVE-RELATED"/>
    <property type="match status" value="1"/>
</dbReference>
<evidence type="ECO:0000256" key="1">
    <source>
        <dbReference type="ARBA" id="ARBA00008270"/>
    </source>
</evidence>
<evidence type="ECO:0000313" key="5">
    <source>
        <dbReference type="Proteomes" id="UP001145799"/>
    </source>
</evidence>
<accession>A0A9X3PN90</accession>
<dbReference type="GO" id="GO:0016853">
    <property type="term" value="F:isomerase activity"/>
    <property type="evidence" value="ECO:0007669"/>
    <property type="project" value="UniProtKB-KW"/>
</dbReference>
<proteinExistence type="inferred from homology"/>
<dbReference type="Gene3D" id="3.10.310.10">
    <property type="entry name" value="Diaminopimelate Epimerase, Chain A, domain 1"/>
    <property type="match status" value="2"/>
</dbReference>
<evidence type="ECO:0000313" key="6">
    <source>
        <dbReference type="Proteomes" id="UP001183604"/>
    </source>
</evidence>
<evidence type="ECO:0000313" key="4">
    <source>
        <dbReference type="EMBL" id="MDR7341591.1"/>
    </source>
</evidence>
<dbReference type="EMBL" id="JAPZVQ010000012">
    <property type="protein sequence ID" value="MDA1386936.1"/>
    <property type="molecule type" value="Genomic_DNA"/>
</dbReference>
<keyword evidence="6" id="KW-1185">Reference proteome</keyword>
<evidence type="ECO:0000313" key="3">
    <source>
        <dbReference type="EMBL" id="MDA1386936.1"/>
    </source>
</evidence>
<keyword evidence="2" id="KW-0413">Isomerase</keyword>
<dbReference type="SUPFAM" id="SSF54506">
    <property type="entry name" value="Diaminopimelate epimerase-like"/>
    <property type="match status" value="1"/>
</dbReference>
<organism evidence="3 5">
    <name type="scientific">Glycomyces lechevalierae</name>
    <dbReference type="NCBI Taxonomy" id="256034"/>
    <lineage>
        <taxon>Bacteria</taxon>
        <taxon>Bacillati</taxon>
        <taxon>Actinomycetota</taxon>
        <taxon>Actinomycetes</taxon>
        <taxon>Glycomycetales</taxon>
        <taxon>Glycomycetaceae</taxon>
        <taxon>Glycomyces</taxon>
    </lineage>
</organism>
<dbReference type="PANTHER" id="PTHR13774">
    <property type="entry name" value="PHENAZINE BIOSYNTHESIS PROTEIN"/>
    <property type="match status" value="1"/>
</dbReference>
<comment type="caution">
    <text evidence="3">The sequence shown here is derived from an EMBL/GenBank/DDBJ whole genome shotgun (WGS) entry which is preliminary data.</text>
</comment>
<dbReference type="Proteomes" id="UP001145799">
    <property type="component" value="Unassembled WGS sequence"/>
</dbReference>
<dbReference type="Proteomes" id="UP001183604">
    <property type="component" value="Unassembled WGS sequence"/>
</dbReference>
<dbReference type="PIRSF" id="PIRSF016184">
    <property type="entry name" value="PhzC_PhzF"/>
    <property type="match status" value="1"/>
</dbReference>
<name>A0A9X3PN90_9ACTN</name>
<dbReference type="InterPro" id="IPR003719">
    <property type="entry name" value="Phenazine_PhzF-like"/>
</dbReference>
<protein>
    <submittedName>
        <fullName evidence="3">PhzF family phenazine biosynthesis protein</fullName>
    </submittedName>
    <submittedName>
        <fullName evidence="4">PhzF superfamily epimerase YddE/YHI9</fullName>
    </submittedName>
</protein>
<reference evidence="3" key="1">
    <citation type="submission" date="2022-12" db="EMBL/GenBank/DDBJ databases">
        <title>Gycomyces niveus sp.nov., a novel actinomycete isolated from soil in Shouguang.</title>
        <authorList>
            <person name="Yang X."/>
        </authorList>
    </citation>
    <scope>NUCLEOTIDE SEQUENCE</scope>
    <source>
        <strain evidence="3">DSM 44724</strain>
    </source>
</reference>
<sequence>MTGPVAVVRACTRAGEGGSPTAVLAEGPFTDAERRALPGRYGASHAVFVDTRETGTLGLRFFTAAGELPACGHGTIAALAWAADRTGPGAFRLAAGGRRFDGTVEASTAEAGAAGGSAEAHATGYRAAFDVAFDAGPVAMRDPGPDETGPVLAALGADRAARVAGTGRERLLVPVADVAALAGLGPDFGALRAACDAAGYLGCFVYAPAAGRFAARMFAPSIGVDEDVANANSVACLAAHLGVAVEVVMGAALGRPAVVGAEPRAGGVWLSGGAVVCVSVRR</sequence>
<evidence type="ECO:0000256" key="2">
    <source>
        <dbReference type="ARBA" id="ARBA00023235"/>
    </source>
</evidence>
<gene>
    <name evidence="4" type="ORF">J2S69_005310</name>
    <name evidence="3" type="ORF">O2L01_18200</name>
</gene>
<dbReference type="AlphaFoldDB" id="A0A9X3PN90"/>
<dbReference type="RefSeq" id="WP_270123423.1">
    <property type="nucleotide sequence ID" value="NZ_BAAAOM010000001.1"/>
</dbReference>
<dbReference type="GO" id="GO:0005737">
    <property type="term" value="C:cytoplasm"/>
    <property type="evidence" value="ECO:0007669"/>
    <property type="project" value="TreeGrafter"/>
</dbReference>